<accession>A0A834NXB6</accession>
<keyword evidence="3" id="KW-1185">Reference proteome</keyword>
<evidence type="ECO:0000313" key="3">
    <source>
        <dbReference type="Proteomes" id="UP000600918"/>
    </source>
</evidence>
<dbReference type="Proteomes" id="UP000600918">
    <property type="component" value="Unassembled WGS sequence"/>
</dbReference>
<feature type="region of interest" description="Disordered" evidence="1">
    <location>
        <begin position="31"/>
        <end position="52"/>
    </location>
</feature>
<sequence length="80" mass="8792">MYDKGNSGAILLTTPAISIEFEICRKIKKGVKEEGEEEEEEEEEVWGGRTVAGGGRVTGSDIFERKTTLLFSLLGLGQAW</sequence>
<name>A0A834NXB6_VESPE</name>
<organism evidence="2 3">
    <name type="scientific">Vespula pensylvanica</name>
    <name type="common">Western yellow jacket</name>
    <name type="synonym">Wasp</name>
    <dbReference type="NCBI Taxonomy" id="30213"/>
    <lineage>
        <taxon>Eukaryota</taxon>
        <taxon>Metazoa</taxon>
        <taxon>Ecdysozoa</taxon>
        <taxon>Arthropoda</taxon>
        <taxon>Hexapoda</taxon>
        <taxon>Insecta</taxon>
        <taxon>Pterygota</taxon>
        <taxon>Neoptera</taxon>
        <taxon>Endopterygota</taxon>
        <taxon>Hymenoptera</taxon>
        <taxon>Apocrita</taxon>
        <taxon>Aculeata</taxon>
        <taxon>Vespoidea</taxon>
        <taxon>Vespidae</taxon>
        <taxon>Vespinae</taxon>
        <taxon>Vespula</taxon>
    </lineage>
</organism>
<reference evidence="2" key="1">
    <citation type="journal article" date="2020" name="G3 (Bethesda)">
        <title>High-Quality Assemblies for Three Invasive Social Wasps from the &lt;i&gt;Vespula&lt;/i&gt; Genus.</title>
        <authorList>
            <person name="Harrop T.W.R."/>
            <person name="Guhlin J."/>
            <person name="McLaughlin G.M."/>
            <person name="Permina E."/>
            <person name="Stockwell P."/>
            <person name="Gilligan J."/>
            <person name="Le Lec M.F."/>
            <person name="Gruber M.A.M."/>
            <person name="Quinn O."/>
            <person name="Lovegrove M."/>
            <person name="Duncan E.J."/>
            <person name="Remnant E.J."/>
            <person name="Van Eeckhoven J."/>
            <person name="Graham B."/>
            <person name="Knapp R.A."/>
            <person name="Langford K.W."/>
            <person name="Kronenberg Z."/>
            <person name="Press M.O."/>
            <person name="Eacker S.M."/>
            <person name="Wilson-Rankin E.E."/>
            <person name="Purcell J."/>
            <person name="Lester P.J."/>
            <person name="Dearden P.K."/>
        </authorList>
    </citation>
    <scope>NUCLEOTIDE SEQUENCE</scope>
    <source>
        <strain evidence="2">Volc-1</strain>
    </source>
</reference>
<proteinExistence type="predicted"/>
<comment type="caution">
    <text evidence="2">The sequence shown here is derived from an EMBL/GenBank/DDBJ whole genome shotgun (WGS) entry which is preliminary data.</text>
</comment>
<evidence type="ECO:0000256" key="1">
    <source>
        <dbReference type="SAM" id="MobiDB-lite"/>
    </source>
</evidence>
<feature type="compositionally biased region" description="Acidic residues" evidence="1">
    <location>
        <begin position="34"/>
        <end position="45"/>
    </location>
</feature>
<evidence type="ECO:0000313" key="2">
    <source>
        <dbReference type="EMBL" id="KAF7420137.1"/>
    </source>
</evidence>
<dbReference type="AlphaFoldDB" id="A0A834NXB6"/>
<dbReference type="EMBL" id="JACSDY010000009">
    <property type="protein sequence ID" value="KAF7420137.1"/>
    <property type="molecule type" value="Genomic_DNA"/>
</dbReference>
<protein>
    <submittedName>
        <fullName evidence="2">Uncharacterized protein</fullName>
    </submittedName>
</protein>
<gene>
    <name evidence="2" type="ORF">H0235_010434</name>
</gene>